<evidence type="ECO:0000256" key="2">
    <source>
        <dbReference type="ARBA" id="ARBA00005336"/>
    </source>
</evidence>
<dbReference type="Gene3D" id="3.20.20.300">
    <property type="entry name" value="Glycoside hydrolase, family 3, N-terminal domain"/>
    <property type="match status" value="1"/>
</dbReference>
<feature type="domain" description="Glycoside hydrolase family 3 N-terminal" evidence="6">
    <location>
        <begin position="77"/>
        <end position="328"/>
    </location>
</feature>
<dbReference type="RefSeq" id="WP_184469952.1">
    <property type="nucleotide sequence ID" value="NZ_JACIFY010000007.1"/>
</dbReference>
<dbReference type="GO" id="GO:0005975">
    <property type="term" value="P:carbohydrate metabolic process"/>
    <property type="evidence" value="ECO:0007669"/>
    <property type="project" value="InterPro"/>
</dbReference>
<organism evidence="7 8">
    <name type="scientific">Rhizobium esperanzae</name>
    <dbReference type="NCBI Taxonomy" id="1967781"/>
    <lineage>
        <taxon>Bacteria</taxon>
        <taxon>Pseudomonadati</taxon>
        <taxon>Pseudomonadota</taxon>
        <taxon>Alphaproteobacteria</taxon>
        <taxon>Hyphomicrobiales</taxon>
        <taxon>Rhizobiaceae</taxon>
        <taxon>Rhizobium/Agrobacterium group</taxon>
        <taxon>Rhizobium</taxon>
    </lineage>
</organism>
<dbReference type="EC" id="3.2.1.52" evidence="3"/>
<dbReference type="PANTHER" id="PTHR30480:SF13">
    <property type="entry name" value="BETA-HEXOSAMINIDASE"/>
    <property type="match status" value="1"/>
</dbReference>
<dbReference type="EMBL" id="JACIFY010000007">
    <property type="protein sequence ID" value="MBB4235898.1"/>
    <property type="molecule type" value="Genomic_DNA"/>
</dbReference>
<dbReference type="Pfam" id="PF00933">
    <property type="entry name" value="Glyco_hydro_3"/>
    <property type="match status" value="1"/>
</dbReference>
<evidence type="ECO:0000313" key="8">
    <source>
        <dbReference type="Proteomes" id="UP000540909"/>
    </source>
</evidence>
<dbReference type="AlphaFoldDB" id="A0A7W6R3Q8"/>
<dbReference type="GO" id="GO:0004563">
    <property type="term" value="F:beta-N-acetylhexosaminidase activity"/>
    <property type="evidence" value="ECO:0007669"/>
    <property type="project" value="UniProtKB-EC"/>
</dbReference>
<dbReference type="SUPFAM" id="SSF51445">
    <property type="entry name" value="(Trans)glycosidases"/>
    <property type="match status" value="1"/>
</dbReference>
<evidence type="ECO:0000256" key="4">
    <source>
        <dbReference type="ARBA" id="ARBA00022801"/>
    </source>
</evidence>
<comment type="similarity">
    <text evidence="2">Belongs to the glycosyl hydrolase 3 family.</text>
</comment>
<name>A0A7W6R3Q8_9HYPH</name>
<keyword evidence="4 7" id="KW-0378">Hydrolase</keyword>
<comment type="caution">
    <text evidence="7">The sequence shown here is derived from an EMBL/GenBank/DDBJ whole genome shotgun (WGS) entry which is preliminary data.</text>
</comment>
<dbReference type="GO" id="GO:0009254">
    <property type="term" value="P:peptidoglycan turnover"/>
    <property type="evidence" value="ECO:0007669"/>
    <property type="project" value="TreeGrafter"/>
</dbReference>
<evidence type="ECO:0000313" key="7">
    <source>
        <dbReference type="EMBL" id="MBB4235898.1"/>
    </source>
</evidence>
<evidence type="ECO:0000256" key="3">
    <source>
        <dbReference type="ARBA" id="ARBA00012663"/>
    </source>
</evidence>
<dbReference type="Proteomes" id="UP000540909">
    <property type="component" value="Unassembled WGS sequence"/>
</dbReference>
<dbReference type="InterPro" id="IPR050226">
    <property type="entry name" value="NagZ_Beta-hexosaminidase"/>
</dbReference>
<dbReference type="InterPro" id="IPR001764">
    <property type="entry name" value="Glyco_hydro_3_N"/>
</dbReference>
<accession>A0A7W6R3Q8</accession>
<dbReference type="InterPro" id="IPR017853">
    <property type="entry name" value="GH"/>
</dbReference>
<keyword evidence="5 7" id="KW-0326">Glycosidase</keyword>
<evidence type="ECO:0000256" key="1">
    <source>
        <dbReference type="ARBA" id="ARBA00001231"/>
    </source>
</evidence>
<comment type="catalytic activity">
    <reaction evidence="1">
        <text>Hydrolysis of terminal non-reducing N-acetyl-D-hexosamine residues in N-acetyl-beta-D-hexosaminides.</text>
        <dbReference type="EC" id="3.2.1.52"/>
    </reaction>
</comment>
<reference evidence="7 8" key="1">
    <citation type="submission" date="2020-08" db="EMBL/GenBank/DDBJ databases">
        <title>Genomic Encyclopedia of Type Strains, Phase IV (KMG-V): Genome sequencing to study the core and pangenomes of soil and plant-associated prokaryotes.</title>
        <authorList>
            <person name="Whitman W."/>
        </authorList>
    </citation>
    <scope>NUCLEOTIDE SEQUENCE [LARGE SCALE GENOMIC DNA]</scope>
    <source>
        <strain evidence="7 8">SEMIA 4089</strain>
    </source>
</reference>
<sequence length="333" mass="35388">MNTPLRLAYSTLFPVTTELQLSPDLVEFLKSGGRAILFGEDGTEYATGIMHPDRIRDETAETWRAATDEVRAIAGLALLALDADISAVHRLHRLTAALPTLSEGKAMTDEAFTAKIHAMAHDARQLGINLVLSPTADVVAKDNPWLAGRTLGDDFAEVSRLVSAYVRGVKRAGIGSTLKHFPGNPVITGLPATQDARIPMTMEALRPYLAPFAAGIEAGVDAVLLSPAIFDAVTPPQPGSISPDLINLLRQELAFSGLVITSDLDHRSTLGNQSLEQIVVEALIAGADLLLVSPAAVPHLRLLARAIEKAVDDGRLPLERLLAASAAVDRVSS</sequence>
<evidence type="ECO:0000256" key="5">
    <source>
        <dbReference type="ARBA" id="ARBA00023295"/>
    </source>
</evidence>
<evidence type="ECO:0000259" key="6">
    <source>
        <dbReference type="Pfam" id="PF00933"/>
    </source>
</evidence>
<proteinExistence type="inferred from homology"/>
<gene>
    <name evidence="7" type="ORF">GGD57_002472</name>
</gene>
<protein>
    <recommendedName>
        <fullName evidence="3">beta-N-acetylhexosaminidase</fullName>
        <ecNumber evidence="3">3.2.1.52</ecNumber>
    </recommendedName>
</protein>
<dbReference type="InterPro" id="IPR036962">
    <property type="entry name" value="Glyco_hydro_3_N_sf"/>
</dbReference>
<dbReference type="PANTHER" id="PTHR30480">
    <property type="entry name" value="BETA-HEXOSAMINIDASE-RELATED"/>
    <property type="match status" value="1"/>
</dbReference>